<dbReference type="SUPFAM" id="SSF82615">
    <property type="entry name" value="Polo-box domain"/>
    <property type="match status" value="2"/>
</dbReference>
<dbReference type="InterPro" id="IPR000719">
    <property type="entry name" value="Prot_kinase_dom"/>
</dbReference>
<proteinExistence type="inferred from homology"/>
<evidence type="ECO:0000259" key="17">
    <source>
        <dbReference type="PROSITE" id="PS50078"/>
    </source>
</evidence>
<dbReference type="GO" id="GO:0006974">
    <property type="term" value="P:DNA damage response"/>
    <property type="evidence" value="ECO:0007669"/>
    <property type="project" value="TreeGrafter"/>
</dbReference>
<evidence type="ECO:0000313" key="18">
    <source>
        <dbReference type="Ensembl" id="ENSSANP00000062180.1"/>
    </source>
</evidence>
<dbReference type="PROSITE" id="PS00108">
    <property type="entry name" value="PROTEIN_KINASE_ST"/>
    <property type="match status" value="1"/>
</dbReference>
<dbReference type="Gene3D" id="3.30.1120.30">
    <property type="entry name" value="POLO box domain"/>
    <property type="match status" value="2"/>
</dbReference>
<evidence type="ECO:0000256" key="1">
    <source>
        <dbReference type="ARBA" id="ARBA00004300"/>
    </source>
</evidence>
<dbReference type="InterPro" id="IPR000959">
    <property type="entry name" value="POLO_box_dom"/>
</dbReference>
<protein>
    <recommendedName>
        <fullName evidence="15">Serine/threonine-protein kinase PLK</fullName>
        <ecNumber evidence="15">2.7.11.21</ecNumber>
    </recommendedName>
    <alternativeName>
        <fullName evidence="15">Polo-like kinase</fullName>
    </alternativeName>
</protein>
<dbReference type="CDD" id="cd13118">
    <property type="entry name" value="POLO_box_1"/>
    <property type="match status" value="1"/>
</dbReference>
<dbReference type="GO" id="GO:0005730">
    <property type="term" value="C:nucleolus"/>
    <property type="evidence" value="ECO:0007669"/>
    <property type="project" value="UniProtKB-SubCell"/>
</dbReference>
<dbReference type="CDD" id="cd13117">
    <property type="entry name" value="POLO_box_2"/>
    <property type="match status" value="1"/>
</dbReference>
<dbReference type="GO" id="GO:0000776">
    <property type="term" value="C:kinetochore"/>
    <property type="evidence" value="ECO:0007669"/>
    <property type="project" value="TreeGrafter"/>
</dbReference>
<evidence type="ECO:0000256" key="9">
    <source>
        <dbReference type="ARBA" id="ARBA00022840"/>
    </source>
</evidence>
<keyword evidence="10" id="KW-0539">Nucleus</keyword>
<dbReference type="SUPFAM" id="SSF56112">
    <property type="entry name" value="Protein kinase-like (PK-like)"/>
    <property type="match status" value="1"/>
</dbReference>
<dbReference type="Ensembl" id="ENSSANT00000066123.1">
    <property type="protein sequence ID" value="ENSSANP00000062180.1"/>
    <property type="gene ID" value="ENSSANG00000031012.1"/>
</dbReference>
<dbReference type="PANTHER" id="PTHR24345:SF42">
    <property type="entry name" value="SERINE_THREONINE-PROTEIN KINASE PLK3"/>
    <property type="match status" value="1"/>
</dbReference>
<evidence type="ECO:0000256" key="13">
    <source>
        <dbReference type="ARBA" id="ARBA00048347"/>
    </source>
</evidence>
<keyword evidence="11" id="KW-0131">Cell cycle</keyword>
<feature type="domain" description="Protein kinase" evidence="16">
    <location>
        <begin position="56"/>
        <end position="308"/>
    </location>
</feature>
<evidence type="ECO:0000256" key="8">
    <source>
        <dbReference type="ARBA" id="ARBA00022777"/>
    </source>
</evidence>
<feature type="domain" description="POLO box" evidence="17">
    <location>
        <begin position="395"/>
        <end position="471"/>
    </location>
</feature>
<dbReference type="FunFam" id="1.10.510.10:FF:000189">
    <property type="entry name" value="Serine/threonine-protein kinase PLK"/>
    <property type="match status" value="1"/>
</dbReference>
<dbReference type="Gene3D" id="1.10.510.10">
    <property type="entry name" value="Transferase(Phosphotransferase) domain 1"/>
    <property type="match status" value="1"/>
</dbReference>
<gene>
    <name evidence="18" type="primary">plk3</name>
</gene>
<keyword evidence="5 15" id="KW-0808">Transferase</keyword>
<dbReference type="AlphaFoldDB" id="A0A671PVM6"/>
<keyword evidence="7 14" id="KW-0547">Nucleotide-binding</keyword>
<dbReference type="FunFam" id="3.30.1120.30:FF:000002">
    <property type="entry name" value="Serine/threonine-protein kinase PLK"/>
    <property type="match status" value="1"/>
</dbReference>
<dbReference type="InterPro" id="IPR036947">
    <property type="entry name" value="POLO_box_dom_sf"/>
</dbReference>
<dbReference type="Gene3D" id="3.30.200.20">
    <property type="entry name" value="Phosphorylase Kinase, domain 1"/>
    <property type="match status" value="1"/>
</dbReference>
<dbReference type="InterPro" id="IPR033695">
    <property type="entry name" value="POLO_box_2"/>
</dbReference>
<dbReference type="FunFam" id="3.30.200.20:FF:000091">
    <property type="entry name" value="Serine/threonine-protein kinase PLK"/>
    <property type="match status" value="1"/>
</dbReference>
<evidence type="ECO:0000256" key="10">
    <source>
        <dbReference type="ARBA" id="ARBA00023242"/>
    </source>
</evidence>
<feature type="binding site" evidence="14">
    <location>
        <position position="85"/>
    </location>
    <ligand>
        <name>ATP</name>
        <dbReference type="ChEBI" id="CHEBI:30616"/>
    </ligand>
</feature>
<dbReference type="Proteomes" id="UP000472260">
    <property type="component" value="Unassembled WGS sequence"/>
</dbReference>
<reference evidence="18" key="1">
    <citation type="submission" date="2025-08" db="UniProtKB">
        <authorList>
            <consortium name="Ensembl"/>
        </authorList>
    </citation>
    <scope>IDENTIFICATION</scope>
</reference>
<keyword evidence="6" id="KW-0677">Repeat</keyword>
<reference evidence="18" key="2">
    <citation type="submission" date="2025-09" db="UniProtKB">
        <authorList>
            <consortium name="Ensembl"/>
        </authorList>
    </citation>
    <scope>IDENTIFICATION</scope>
</reference>
<dbReference type="GO" id="GO:0005737">
    <property type="term" value="C:cytoplasm"/>
    <property type="evidence" value="ECO:0007669"/>
    <property type="project" value="TreeGrafter"/>
</dbReference>
<evidence type="ECO:0000259" key="16">
    <source>
        <dbReference type="PROSITE" id="PS50011"/>
    </source>
</evidence>
<organism evidence="18 19">
    <name type="scientific">Sinocyclocheilus anshuiensis</name>
    <dbReference type="NCBI Taxonomy" id="1608454"/>
    <lineage>
        <taxon>Eukaryota</taxon>
        <taxon>Metazoa</taxon>
        <taxon>Chordata</taxon>
        <taxon>Craniata</taxon>
        <taxon>Vertebrata</taxon>
        <taxon>Euteleostomi</taxon>
        <taxon>Actinopterygii</taxon>
        <taxon>Neopterygii</taxon>
        <taxon>Teleostei</taxon>
        <taxon>Ostariophysi</taxon>
        <taxon>Cypriniformes</taxon>
        <taxon>Cyprinidae</taxon>
        <taxon>Cyprininae</taxon>
        <taxon>Sinocyclocheilus</taxon>
    </lineage>
</organism>
<comment type="similarity">
    <text evidence="15">Belongs to the protein kinase superfamily. Ser/Thr protein kinase family. CDC5/Polo subfamily.</text>
</comment>
<dbReference type="SMART" id="SM00220">
    <property type="entry name" value="S_TKc"/>
    <property type="match status" value="1"/>
</dbReference>
<feature type="domain" description="POLO box" evidence="17">
    <location>
        <begin position="492"/>
        <end position="577"/>
    </location>
</feature>
<dbReference type="PROSITE" id="PS50011">
    <property type="entry name" value="PROTEIN_KINASE_DOM"/>
    <property type="match status" value="1"/>
</dbReference>
<dbReference type="PANTHER" id="PTHR24345">
    <property type="entry name" value="SERINE/THREONINE-PROTEIN KINASE PLK"/>
    <property type="match status" value="1"/>
</dbReference>
<dbReference type="PROSITE" id="PS00107">
    <property type="entry name" value="PROTEIN_KINASE_ATP"/>
    <property type="match status" value="1"/>
</dbReference>
<dbReference type="GO" id="GO:0000922">
    <property type="term" value="C:spindle pole"/>
    <property type="evidence" value="ECO:0007669"/>
    <property type="project" value="TreeGrafter"/>
</dbReference>
<evidence type="ECO:0000256" key="3">
    <source>
        <dbReference type="ARBA" id="ARBA00022490"/>
    </source>
</evidence>
<keyword evidence="9 14" id="KW-0067">ATP-binding</keyword>
<dbReference type="PROSITE" id="PS50078">
    <property type="entry name" value="POLO_BOX"/>
    <property type="match status" value="2"/>
</dbReference>
<dbReference type="GO" id="GO:0090166">
    <property type="term" value="P:Golgi disassembly"/>
    <property type="evidence" value="ECO:0007669"/>
    <property type="project" value="TreeGrafter"/>
</dbReference>
<dbReference type="InterPro" id="IPR017441">
    <property type="entry name" value="Protein_kinase_ATP_BS"/>
</dbReference>
<evidence type="ECO:0000256" key="15">
    <source>
        <dbReference type="RuleBase" id="RU361162"/>
    </source>
</evidence>
<keyword evidence="8 15" id="KW-0418">Kinase</keyword>
<comment type="catalytic activity">
    <reaction evidence="13">
        <text>L-seryl-[protein] + ATP = O-phospho-L-seryl-[protein] + ADP + H(+)</text>
        <dbReference type="Rhea" id="RHEA:17989"/>
        <dbReference type="Rhea" id="RHEA-COMP:9863"/>
        <dbReference type="Rhea" id="RHEA-COMP:11604"/>
        <dbReference type="ChEBI" id="CHEBI:15378"/>
        <dbReference type="ChEBI" id="CHEBI:29999"/>
        <dbReference type="ChEBI" id="CHEBI:30616"/>
        <dbReference type="ChEBI" id="CHEBI:83421"/>
        <dbReference type="ChEBI" id="CHEBI:456216"/>
        <dbReference type="EC" id="2.7.11.21"/>
    </reaction>
</comment>
<dbReference type="InterPro" id="IPR008271">
    <property type="entry name" value="Ser/Thr_kinase_AS"/>
</dbReference>
<dbReference type="GO" id="GO:0007052">
    <property type="term" value="P:mitotic spindle organization"/>
    <property type="evidence" value="ECO:0007669"/>
    <property type="project" value="TreeGrafter"/>
</dbReference>
<keyword evidence="19" id="KW-1185">Reference proteome</keyword>
<dbReference type="Pfam" id="PF00069">
    <property type="entry name" value="Pkinase"/>
    <property type="match status" value="1"/>
</dbReference>
<evidence type="ECO:0000256" key="11">
    <source>
        <dbReference type="ARBA" id="ARBA00023306"/>
    </source>
</evidence>
<dbReference type="GO" id="GO:0005524">
    <property type="term" value="F:ATP binding"/>
    <property type="evidence" value="ECO:0007669"/>
    <property type="project" value="UniProtKB-UniRule"/>
</dbReference>
<evidence type="ECO:0000256" key="5">
    <source>
        <dbReference type="ARBA" id="ARBA00022679"/>
    </source>
</evidence>
<evidence type="ECO:0000256" key="6">
    <source>
        <dbReference type="ARBA" id="ARBA00022737"/>
    </source>
</evidence>
<dbReference type="GO" id="GO:0005813">
    <property type="term" value="C:centrosome"/>
    <property type="evidence" value="ECO:0007669"/>
    <property type="project" value="UniProtKB-SubCell"/>
</dbReference>
<dbReference type="GO" id="GO:0044819">
    <property type="term" value="P:mitotic G1/S transition checkpoint signaling"/>
    <property type="evidence" value="ECO:0007669"/>
    <property type="project" value="TreeGrafter"/>
</dbReference>
<keyword evidence="4 15" id="KW-0723">Serine/threonine-protein kinase</keyword>
<evidence type="ECO:0000256" key="2">
    <source>
        <dbReference type="ARBA" id="ARBA00004604"/>
    </source>
</evidence>
<dbReference type="InterPro" id="IPR033701">
    <property type="entry name" value="POLO_box_1"/>
</dbReference>
<evidence type="ECO:0000256" key="14">
    <source>
        <dbReference type="PROSITE-ProRule" id="PRU10141"/>
    </source>
</evidence>
<evidence type="ECO:0000256" key="4">
    <source>
        <dbReference type="ARBA" id="ARBA00022527"/>
    </source>
</evidence>
<dbReference type="InterPro" id="IPR011009">
    <property type="entry name" value="Kinase-like_dom_sf"/>
</dbReference>
<sequence>MDPACFTSAQRLSCKMMNPDLFKPSQAAAKPNRSKSEHVKTEIAQVVVDGKTGRSYCKGKLLGKGGFARCYEMTDLANNKMYAVKVIPQSRVSKPHQREKIINEIELHKSLQHKHVVKFSHHFEDQDNIYIFLELCSRKSLAHIWKARHTLTDPEVRYYLKQIISSLKYLHNKGILHRDLKLGNFFVNENMDLRLGDFGLAAKLETVEQRKKTICGTPNYLAPEVLNRQGHGTESDVWSLGCVMYTLLCGNPPFETLDLKETYKCIKEVRYSLPPSLTPSAQKLISTILKKNPSDRLTLDQILAHEYFTKGFTPEKLPPSSCVMVPELNPPSPAKKFFTKMAKSLFGKKKSKGIDDIPTPAAVAESAMKVLNSCLSSMPTGLNPPCLSKIKPFIWVTKWVDYSNKYGFGYQLSNQNVGVLFNEGTHLSLCDQTVHYCLTNNKHFSFPADALPEKLQNQKHIVDLMANYMEQNLMEGGDVSCEAQPPPSSSPLLLQWIKTDHALVMLFDNRTLQVNFYTDHTKIILSKTSDSSYLLTYISKERVSYSYPLNVLSQWGCSPEIRQRLHYVVQLLQHYTNA</sequence>
<evidence type="ECO:0000256" key="12">
    <source>
        <dbReference type="ARBA" id="ARBA00047802"/>
    </source>
</evidence>
<dbReference type="EC" id="2.7.11.21" evidence="15"/>
<name>A0A671PVM6_9TELE</name>
<dbReference type="Pfam" id="PF00659">
    <property type="entry name" value="POLO_box"/>
    <property type="match status" value="2"/>
</dbReference>
<evidence type="ECO:0000256" key="7">
    <source>
        <dbReference type="ARBA" id="ARBA00022741"/>
    </source>
</evidence>
<comment type="subcellular location">
    <subcellularLocation>
        <location evidence="1">Cytoplasm</location>
        <location evidence="1">Cytoskeleton</location>
        <location evidence="1">Microtubule organizing center</location>
        <location evidence="1">Centrosome</location>
    </subcellularLocation>
    <subcellularLocation>
        <location evidence="2">Nucleus</location>
        <location evidence="2">Nucleolus</location>
    </subcellularLocation>
</comment>
<comment type="catalytic activity">
    <reaction evidence="12 15">
        <text>L-threonyl-[protein] + ATP = O-phospho-L-threonyl-[protein] + ADP + H(+)</text>
        <dbReference type="Rhea" id="RHEA:46608"/>
        <dbReference type="Rhea" id="RHEA-COMP:11060"/>
        <dbReference type="Rhea" id="RHEA-COMP:11605"/>
        <dbReference type="ChEBI" id="CHEBI:15378"/>
        <dbReference type="ChEBI" id="CHEBI:30013"/>
        <dbReference type="ChEBI" id="CHEBI:30616"/>
        <dbReference type="ChEBI" id="CHEBI:61977"/>
        <dbReference type="ChEBI" id="CHEBI:456216"/>
        <dbReference type="EC" id="2.7.11.21"/>
    </reaction>
</comment>
<evidence type="ECO:0000313" key="19">
    <source>
        <dbReference type="Proteomes" id="UP000472260"/>
    </source>
</evidence>
<keyword evidence="3" id="KW-0963">Cytoplasm</keyword>
<accession>A0A671PVM6</accession>
<dbReference type="GO" id="GO:0004674">
    <property type="term" value="F:protein serine/threonine kinase activity"/>
    <property type="evidence" value="ECO:0007669"/>
    <property type="project" value="UniProtKB-KW"/>
</dbReference>